<reference evidence="1 2" key="1">
    <citation type="journal article" date="2015" name="Nature">
        <title>rRNA introns, odd ribosomes, and small enigmatic genomes across a large radiation of phyla.</title>
        <authorList>
            <person name="Brown C.T."/>
            <person name="Hug L.A."/>
            <person name="Thomas B.C."/>
            <person name="Sharon I."/>
            <person name="Castelle C.J."/>
            <person name="Singh A."/>
            <person name="Wilkins M.J."/>
            <person name="Williams K.H."/>
            <person name="Banfield J.F."/>
        </authorList>
    </citation>
    <scope>NUCLEOTIDE SEQUENCE [LARGE SCALE GENOMIC DNA]</scope>
</reference>
<organism evidence="1 2">
    <name type="scientific">Candidatus Amesbacteria bacterium GW2011_GWA1_47_20</name>
    <dbReference type="NCBI Taxonomy" id="1618354"/>
    <lineage>
        <taxon>Bacteria</taxon>
        <taxon>Candidatus Amesiibacteriota</taxon>
    </lineage>
</organism>
<proteinExistence type="predicted"/>
<dbReference type="AlphaFoldDB" id="A0A0G1SI86"/>
<dbReference type="Proteomes" id="UP000034565">
    <property type="component" value="Unassembled WGS sequence"/>
</dbReference>
<protein>
    <submittedName>
        <fullName evidence="1">Uncharacterized protein</fullName>
    </submittedName>
</protein>
<evidence type="ECO:0000313" key="2">
    <source>
        <dbReference type="Proteomes" id="UP000034565"/>
    </source>
</evidence>
<evidence type="ECO:0000313" key="1">
    <source>
        <dbReference type="EMBL" id="KKU69147.1"/>
    </source>
</evidence>
<gene>
    <name evidence="1" type="ORF">UX92_C0014G0038</name>
</gene>
<name>A0A0G1SI86_9BACT</name>
<accession>A0A0G1SI86</accession>
<dbReference type="EMBL" id="LCOA01000014">
    <property type="protein sequence ID" value="KKU69147.1"/>
    <property type="molecule type" value="Genomic_DNA"/>
</dbReference>
<sequence length="199" mass="21567">MADETNPLSHLDELAKKFSPTAEKIAASLPWAGNIIGGIDSLMGVKSTLATHQKKIERALTKEGVDSQRAHELAQAYRELELGKAHLREDAQRYLLSTGRGILEGLFSRKGTTTTAADFVPVIPLGPIVYTLGDIVGAARAIREINEAKAGQHSIQEGTLKLLAALIPYVPTGLAQQTLERVFEAMYVSHVLDTNPKDE</sequence>
<comment type="caution">
    <text evidence="1">The sequence shown here is derived from an EMBL/GenBank/DDBJ whole genome shotgun (WGS) entry which is preliminary data.</text>
</comment>